<dbReference type="Pfam" id="PF13516">
    <property type="entry name" value="LRR_6"/>
    <property type="match status" value="1"/>
</dbReference>
<dbReference type="GO" id="GO:0016020">
    <property type="term" value="C:membrane"/>
    <property type="evidence" value="ECO:0007669"/>
    <property type="project" value="UniProtKB-SubCell"/>
</dbReference>
<dbReference type="PANTHER" id="PTHR27000:SF679">
    <property type="entry name" value="OS01G0170300 PROTEIN"/>
    <property type="match status" value="1"/>
</dbReference>
<evidence type="ECO:0000256" key="4">
    <source>
        <dbReference type="ARBA" id="ARBA00022729"/>
    </source>
</evidence>
<reference evidence="11" key="1">
    <citation type="submission" date="2023-07" db="EMBL/GenBank/DDBJ databases">
        <title>draft genome sequence of fig (Ficus carica).</title>
        <authorList>
            <person name="Takahashi T."/>
            <person name="Nishimura K."/>
        </authorList>
    </citation>
    <scope>NUCLEOTIDE SEQUENCE</scope>
</reference>
<name>A0AA87ZU30_FICCA</name>
<evidence type="ECO:0000256" key="10">
    <source>
        <dbReference type="SAM" id="Phobius"/>
    </source>
</evidence>
<dbReference type="PANTHER" id="PTHR27000">
    <property type="entry name" value="LEUCINE-RICH REPEAT RECEPTOR-LIKE PROTEIN KINASE FAMILY PROTEIN-RELATED"/>
    <property type="match status" value="1"/>
</dbReference>
<gene>
    <name evidence="11" type="ORF">TIFTF001_009600</name>
</gene>
<dbReference type="SUPFAM" id="SSF52047">
    <property type="entry name" value="RNI-like"/>
    <property type="match status" value="1"/>
</dbReference>
<comment type="caution">
    <text evidence="11">The sequence shown here is derived from an EMBL/GenBank/DDBJ whole genome shotgun (WGS) entry which is preliminary data.</text>
</comment>
<evidence type="ECO:0000256" key="1">
    <source>
        <dbReference type="ARBA" id="ARBA00004479"/>
    </source>
</evidence>
<dbReference type="Proteomes" id="UP001187192">
    <property type="component" value="Unassembled WGS sequence"/>
</dbReference>
<keyword evidence="2" id="KW-0433">Leucine-rich repeat</keyword>
<evidence type="ECO:0000256" key="8">
    <source>
        <dbReference type="ARBA" id="ARBA00023170"/>
    </source>
</evidence>
<keyword evidence="8" id="KW-0675">Receptor</keyword>
<keyword evidence="4" id="KW-0732">Signal</keyword>
<organism evidence="11 12">
    <name type="scientific">Ficus carica</name>
    <name type="common">Common fig</name>
    <dbReference type="NCBI Taxonomy" id="3494"/>
    <lineage>
        <taxon>Eukaryota</taxon>
        <taxon>Viridiplantae</taxon>
        <taxon>Streptophyta</taxon>
        <taxon>Embryophyta</taxon>
        <taxon>Tracheophyta</taxon>
        <taxon>Spermatophyta</taxon>
        <taxon>Magnoliopsida</taxon>
        <taxon>eudicotyledons</taxon>
        <taxon>Gunneridae</taxon>
        <taxon>Pentapetalae</taxon>
        <taxon>rosids</taxon>
        <taxon>fabids</taxon>
        <taxon>Rosales</taxon>
        <taxon>Moraceae</taxon>
        <taxon>Ficeae</taxon>
        <taxon>Ficus</taxon>
    </lineage>
</organism>
<dbReference type="InterPro" id="IPR001611">
    <property type="entry name" value="Leu-rich_rpt"/>
</dbReference>
<sequence>MLEELYLDNIPISARGNGWCQALSSSTPKPRVLSLPNCSLSGPFNESLGKLQSLSVIRLHNNNLSAPVPTLQTLDLSFNDVLQGSLPEFHDYNALQSLSISSTDFDGSLPNSMTMLTKLVLLDLSDNIFTGQIPSFNMSKNLTRISLSHNRLKGEIPSAHLEGLLHLVALDLQGNFLSGSVLVSIFSLPLLEHINLFNNQFSSCNVEFQVASCPRVETLDMSGNKLVGLFPTSIFKLRNLTELVLSYNNLNGTLDLEMFKGMEGLKVLDLSYNNLSINASCNDSTIMASFPSIITLSLASSELTAFPNLRNLSFLRDLDLSDNQLHGKIPNWIWEGRQSINLSRNFLVGMEELSSLPISTIVVLDLHLNRLNGKIPILPPLAQYVDLSDNDFTSSMPINLLDGLSSLYFFSMSNNGLTGNIPESICFASRLEALDLSGNNLSGRIPTCMPAMTRTLRILNLRRNNLRGLITDAFPADCRLEMLVLSGNFIEGELPKSLVSCSALEVLDLGKNKMIGKFPCFLKKIPTLRVIVLRSNCFHGSIGCLDTKATWPMLQIFDLAHNNFSGILPAHWLTKLQSMVVDDDYTQSTVIDYGRMIDWNLLSAEIGFIFGFGLVIMPLMFYKRWRVWYFERVDDIVLRAFPSSVSRYWFRWTIR</sequence>
<evidence type="ECO:0000313" key="11">
    <source>
        <dbReference type="EMBL" id="GMN40382.1"/>
    </source>
</evidence>
<keyword evidence="12" id="KW-1185">Reference proteome</keyword>
<dbReference type="Pfam" id="PF00560">
    <property type="entry name" value="LRR_1"/>
    <property type="match status" value="5"/>
</dbReference>
<evidence type="ECO:0000256" key="9">
    <source>
        <dbReference type="ARBA" id="ARBA00023180"/>
    </source>
</evidence>
<dbReference type="AlphaFoldDB" id="A0AA87ZU30"/>
<evidence type="ECO:0000313" key="12">
    <source>
        <dbReference type="Proteomes" id="UP001187192"/>
    </source>
</evidence>
<dbReference type="EMBL" id="BTGU01000011">
    <property type="protein sequence ID" value="GMN40382.1"/>
    <property type="molecule type" value="Genomic_DNA"/>
</dbReference>
<dbReference type="InterPro" id="IPR032675">
    <property type="entry name" value="LRR_dom_sf"/>
</dbReference>
<evidence type="ECO:0000256" key="3">
    <source>
        <dbReference type="ARBA" id="ARBA00022692"/>
    </source>
</evidence>
<evidence type="ECO:0000256" key="2">
    <source>
        <dbReference type="ARBA" id="ARBA00022614"/>
    </source>
</evidence>
<dbReference type="FunFam" id="3.80.10.10:FF:000095">
    <property type="entry name" value="LRR receptor-like serine/threonine-protein kinase GSO1"/>
    <property type="match status" value="1"/>
</dbReference>
<keyword evidence="6 10" id="KW-1133">Transmembrane helix</keyword>
<evidence type="ECO:0000256" key="5">
    <source>
        <dbReference type="ARBA" id="ARBA00022737"/>
    </source>
</evidence>
<dbReference type="SMART" id="SM00369">
    <property type="entry name" value="LRR_TYP"/>
    <property type="match status" value="4"/>
</dbReference>
<protein>
    <recommendedName>
        <fullName evidence="13">Verticillium wilt resistance-like protein</fullName>
    </recommendedName>
</protein>
<accession>A0AA87ZU30</accession>
<proteinExistence type="predicted"/>
<keyword evidence="5" id="KW-0677">Repeat</keyword>
<feature type="transmembrane region" description="Helical" evidence="10">
    <location>
        <begin position="599"/>
        <end position="622"/>
    </location>
</feature>
<comment type="subcellular location">
    <subcellularLocation>
        <location evidence="1">Membrane</location>
        <topology evidence="1">Single-pass type I membrane protein</topology>
    </subcellularLocation>
</comment>
<evidence type="ECO:0000256" key="7">
    <source>
        <dbReference type="ARBA" id="ARBA00023136"/>
    </source>
</evidence>
<dbReference type="SUPFAM" id="SSF52058">
    <property type="entry name" value="L domain-like"/>
    <property type="match status" value="2"/>
</dbReference>
<dbReference type="Pfam" id="PF13855">
    <property type="entry name" value="LRR_8"/>
    <property type="match status" value="2"/>
</dbReference>
<dbReference type="InterPro" id="IPR003591">
    <property type="entry name" value="Leu-rich_rpt_typical-subtyp"/>
</dbReference>
<dbReference type="Gene3D" id="3.80.10.10">
    <property type="entry name" value="Ribonuclease Inhibitor"/>
    <property type="match status" value="4"/>
</dbReference>
<keyword evidence="7 10" id="KW-0472">Membrane</keyword>
<keyword evidence="3 10" id="KW-0812">Transmembrane</keyword>
<keyword evidence="9" id="KW-0325">Glycoprotein</keyword>
<evidence type="ECO:0000256" key="6">
    <source>
        <dbReference type="ARBA" id="ARBA00022989"/>
    </source>
</evidence>
<evidence type="ECO:0008006" key="13">
    <source>
        <dbReference type="Google" id="ProtNLM"/>
    </source>
</evidence>